<proteinExistence type="predicted"/>
<reference evidence="2" key="1">
    <citation type="journal article" date="2021" name="IMA Fungus">
        <title>Genomic characterization of three marine fungi, including Emericellopsis atlantica sp. nov. with signatures of a generalist lifestyle and marine biomass degradation.</title>
        <authorList>
            <person name="Hagestad O.C."/>
            <person name="Hou L."/>
            <person name="Andersen J.H."/>
            <person name="Hansen E.H."/>
            <person name="Altermark B."/>
            <person name="Li C."/>
            <person name="Kuhnert E."/>
            <person name="Cox R.J."/>
            <person name="Crous P.W."/>
            <person name="Spatafora J.W."/>
            <person name="Lail K."/>
            <person name="Amirebrahimi M."/>
            <person name="Lipzen A."/>
            <person name="Pangilinan J."/>
            <person name="Andreopoulos W."/>
            <person name="Hayes R.D."/>
            <person name="Ng V."/>
            <person name="Grigoriev I.V."/>
            <person name="Jackson S.A."/>
            <person name="Sutton T.D.S."/>
            <person name="Dobson A.D.W."/>
            <person name="Rama T."/>
        </authorList>
    </citation>
    <scope>NUCLEOTIDE SEQUENCE</scope>
    <source>
        <strain evidence="2">TRa018bII</strain>
    </source>
</reference>
<sequence length="506" mass="57243">MNVPNIAIPGAVLPGLLMMAAPAGAPLPLNPHHAHRHICMLEGDGFEESAIALDNAALYQQKDAANAELRRLRELLSGNGITWEQPVSAAKFFKRSLRTRNGSVVRKSLPTNANTRLPSLPIEVLLRILRYSLTSATPIIDPFFEIKKANITKEERPVSNQIAIHFLAASRVFYVEGLRCLVTFNDFIFTQVSALENFSKIPEELRSSIKSLNIRVVGKYYDDVARKQDFTGVNLYHYDVKHLVLPIYQRPEGLFQDRGVQSYCWLQVTDFLKALSIPDSSKFYSRKKLLPSLQFLQFDLVNFCEHLPYPGSRFATTIRWSCGRMVDELVITGAPDIGIDRHSEESMLRHMVRDEGLFALSPPRFVSNRDGISIRSLSQSAWRTECIRTDLKGRFDESSEDTTPNIPSTGKSKSQAQATVNPPPRVALNLAPPTAGQPPQSKYRHGKTIWKWTALVADRPRTWREYDRKTGLDVAFLVDKEIDSEFESDYEDFDDHELYSLASDDD</sequence>
<evidence type="ECO:0000313" key="3">
    <source>
        <dbReference type="Proteomes" id="UP000824998"/>
    </source>
</evidence>
<feature type="compositionally biased region" description="Polar residues" evidence="1">
    <location>
        <begin position="401"/>
        <end position="420"/>
    </location>
</feature>
<dbReference type="AlphaFoldDB" id="A0A9P7Y8N7"/>
<dbReference type="Proteomes" id="UP000824998">
    <property type="component" value="Unassembled WGS sequence"/>
</dbReference>
<gene>
    <name evidence="2" type="ORF">BJ875DRAFT_475591</name>
</gene>
<evidence type="ECO:0000313" key="2">
    <source>
        <dbReference type="EMBL" id="KAG9229180.1"/>
    </source>
</evidence>
<protein>
    <submittedName>
        <fullName evidence="2">Uncharacterized protein</fullName>
    </submittedName>
</protein>
<dbReference type="EMBL" id="MU251804">
    <property type="protein sequence ID" value="KAG9229180.1"/>
    <property type="molecule type" value="Genomic_DNA"/>
</dbReference>
<keyword evidence="3" id="KW-1185">Reference proteome</keyword>
<name>A0A9P7Y8N7_9HELO</name>
<feature type="region of interest" description="Disordered" evidence="1">
    <location>
        <begin position="393"/>
        <end position="426"/>
    </location>
</feature>
<evidence type="ECO:0000256" key="1">
    <source>
        <dbReference type="SAM" id="MobiDB-lite"/>
    </source>
</evidence>
<organism evidence="2 3">
    <name type="scientific">Amylocarpus encephaloides</name>
    <dbReference type="NCBI Taxonomy" id="45428"/>
    <lineage>
        <taxon>Eukaryota</taxon>
        <taxon>Fungi</taxon>
        <taxon>Dikarya</taxon>
        <taxon>Ascomycota</taxon>
        <taxon>Pezizomycotina</taxon>
        <taxon>Leotiomycetes</taxon>
        <taxon>Helotiales</taxon>
        <taxon>Helotiales incertae sedis</taxon>
        <taxon>Amylocarpus</taxon>
    </lineage>
</organism>
<dbReference type="OrthoDB" id="5279415at2759"/>
<comment type="caution">
    <text evidence="2">The sequence shown here is derived from an EMBL/GenBank/DDBJ whole genome shotgun (WGS) entry which is preliminary data.</text>
</comment>
<accession>A0A9P7Y8N7</accession>